<dbReference type="Pfam" id="PF13365">
    <property type="entry name" value="Trypsin_2"/>
    <property type="match status" value="1"/>
</dbReference>
<accession>A0A1E4SR19</accession>
<dbReference type="RefSeq" id="XP_020066974.1">
    <property type="nucleotide sequence ID" value="XM_020207168.1"/>
</dbReference>
<keyword evidence="2" id="KW-1185">Reference proteome</keyword>
<dbReference type="InterPro" id="IPR039245">
    <property type="entry name" value="TYSND1/DEG15"/>
</dbReference>
<evidence type="ECO:0008006" key="3">
    <source>
        <dbReference type="Google" id="ProtNLM"/>
    </source>
</evidence>
<organism evidence="1 2">
    <name type="scientific">Suhomyces tanzawaensis NRRL Y-17324</name>
    <dbReference type="NCBI Taxonomy" id="984487"/>
    <lineage>
        <taxon>Eukaryota</taxon>
        <taxon>Fungi</taxon>
        <taxon>Dikarya</taxon>
        <taxon>Ascomycota</taxon>
        <taxon>Saccharomycotina</taxon>
        <taxon>Pichiomycetes</taxon>
        <taxon>Debaryomycetaceae</taxon>
        <taxon>Suhomyces</taxon>
    </lineage>
</organism>
<dbReference type="PANTHER" id="PTHR21004">
    <property type="entry name" value="SERINE PROTEASE-RELATED"/>
    <property type="match status" value="1"/>
</dbReference>
<gene>
    <name evidence="1" type="ORF">CANTADRAFT_24623</name>
</gene>
<evidence type="ECO:0000313" key="2">
    <source>
        <dbReference type="Proteomes" id="UP000094285"/>
    </source>
</evidence>
<sequence length="520" mass="57233">MWSYAPVSIRLVSSQELHGLSGIHLVQCDPSTKSLAADQEDFVLTFNYLPNLQDFNIIVSSHGSSQTSQVTWYPAKVHQLHEIPLPLTENLDDFRKNGFRLFPHDSHRASLLSVAVIKLAHSARQQLFQNAHYSALQVANPKTGQSMEIISNPFTFNNSLLFANFVSRGTINYSVGGSHAPVAHLADIRYMENMIGGIAKQDDKLVGLVLGNLKKSNGDGDLLTVVPWNSLRNLFDHSSLIPNKLAGVALPEIRPRKLAKNALRTQKLALVFPIQVKHQLTSSWGSCVYYNQTTFITNLHVVKPFLDDPKLKLEILLDSKTSILFEHSNCISTPSQALDLVFIKVDPQNILKLDAYISSNEPNPSSLNVCTGDKVTSYSYGLFFNPNDITPLVSTGIINTMLALPVGAKLGAKHKTITSMIVTSSSCWNGSSGGGLFNSEGRLVGLICSNAQVSVPSLEEGTPPASVKIPQISFVLPIDLINYCYVQDMNRTKLEISSDIGNLWQLKQFHVDIVQELSKL</sequence>
<dbReference type="GO" id="GO:0031998">
    <property type="term" value="P:regulation of fatty acid beta-oxidation"/>
    <property type="evidence" value="ECO:0007669"/>
    <property type="project" value="TreeGrafter"/>
</dbReference>
<dbReference type="OrthoDB" id="17845at2759"/>
<name>A0A1E4SR19_9ASCO</name>
<dbReference type="GO" id="GO:0004252">
    <property type="term" value="F:serine-type endopeptidase activity"/>
    <property type="evidence" value="ECO:0007669"/>
    <property type="project" value="InterPro"/>
</dbReference>
<proteinExistence type="predicted"/>
<reference evidence="2" key="1">
    <citation type="submission" date="2016-05" db="EMBL/GenBank/DDBJ databases">
        <title>Comparative genomics of biotechnologically important yeasts.</title>
        <authorList>
            <consortium name="DOE Joint Genome Institute"/>
            <person name="Riley R."/>
            <person name="Haridas S."/>
            <person name="Wolfe K.H."/>
            <person name="Lopes M.R."/>
            <person name="Hittinger C.T."/>
            <person name="Goker M."/>
            <person name="Salamov A."/>
            <person name="Wisecaver J."/>
            <person name="Long T.M."/>
            <person name="Aerts A.L."/>
            <person name="Barry K."/>
            <person name="Choi C."/>
            <person name="Clum A."/>
            <person name="Coughlan A.Y."/>
            <person name="Deshpande S."/>
            <person name="Douglass A.P."/>
            <person name="Hanson S.J."/>
            <person name="Klenk H.-P."/>
            <person name="Labutti K."/>
            <person name="Lapidus A."/>
            <person name="Lindquist E."/>
            <person name="Lipzen A."/>
            <person name="Meier-Kolthoff J.P."/>
            <person name="Ohm R.A."/>
            <person name="Otillar R.P."/>
            <person name="Pangilinan J."/>
            <person name="Peng Y."/>
            <person name="Rokas A."/>
            <person name="Rosa C.A."/>
            <person name="Scheuner C."/>
            <person name="Sibirny A.A."/>
            <person name="Slot J.C."/>
            <person name="Stielow J.B."/>
            <person name="Sun H."/>
            <person name="Kurtzman C.P."/>
            <person name="Blackwell M."/>
            <person name="Grigoriev I.V."/>
            <person name="Jeffries T.W."/>
        </authorList>
    </citation>
    <scope>NUCLEOTIDE SEQUENCE [LARGE SCALE GENOMIC DNA]</scope>
    <source>
        <strain evidence="2">NRRL Y-17324</strain>
    </source>
</reference>
<dbReference type="GO" id="GO:0005777">
    <property type="term" value="C:peroxisome"/>
    <property type="evidence" value="ECO:0007669"/>
    <property type="project" value="InterPro"/>
</dbReference>
<protein>
    <recommendedName>
        <fullName evidence="3">Trypsin-like serine protease</fullName>
    </recommendedName>
</protein>
<dbReference type="InterPro" id="IPR009003">
    <property type="entry name" value="Peptidase_S1_PA"/>
</dbReference>
<dbReference type="SUPFAM" id="SSF50494">
    <property type="entry name" value="Trypsin-like serine proteases"/>
    <property type="match status" value="1"/>
</dbReference>
<dbReference type="STRING" id="984487.A0A1E4SR19"/>
<dbReference type="Gene3D" id="2.40.10.120">
    <property type="match status" value="1"/>
</dbReference>
<evidence type="ECO:0000313" key="1">
    <source>
        <dbReference type="EMBL" id="ODV81852.1"/>
    </source>
</evidence>
<dbReference type="PANTHER" id="PTHR21004:SF0">
    <property type="entry name" value="PEROXISOMAL LEADER PEPTIDE-PROCESSING PROTEASE"/>
    <property type="match status" value="1"/>
</dbReference>
<dbReference type="Proteomes" id="UP000094285">
    <property type="component" value="Unassembled WGS sequence"/>
</dbReference>
<dbReference type="GeneID" id="30981305"/>
<dbReference type="AlphaFoldDB" id="A0A1E4SR19"/>
<dbReference type="EMBL" id="KV453909">
    <property type="protein sequence ID" value="ODV81852.1"/>
    <property type="molecule type" value="Genomic_DNA"/>
</dbReference>
<dbReference type="GO" id="GO:0016485">
    <property type="term" value="P:protein processing"/>
    <property type="evidence" value="ECO:0007669"/>
    <property type="project" value="InterPro"/>
</dbReference>